<evidence type="ECO:0000313" key="4">
    <source>
        <dbReference type="Proteomes" id="UP000624703"/>
    </source>
</evidence>
<evidence type="ECO:0000256" key="2">
    <source>
        <dbReference type="SAM" id="SignalP"/>
    </source>
</evidence>
<organism evidence="3 4">
    <name type="scientific">Persicirhabdus sediminis</name>
    <dbReference type="NCBI Taxonomy" id="454144"/>
    <lineage>
        <taxon>Bacteria</taxon>
        <taxon>Pseudomonadati</taxon>
        <taxon>Verrucomicrobiota</taxon>
        <taxon>Verrucomicrobiia</taxon>
        <taxon>Verrucomicrobiales</taxon>
        <taxon>Verrucomicrobiaceae</taxon>
        <taxon>Persicirhabdus</taxon>
    </lineage>
</organism>
<sequence length="70" mass="7660">MKNAIKACSLIAFMFSAPLALADSDCGKCGGKDKKKVEKTEFSNDCGGCEKKDKCKKDCDKKDCDKCKKK</sequence>
<keyword evidence="2" id="KW-0732">Signal</keyword>
<comment type="caution">
    <text evidence="3">The sequence shown here is derived from an EMBL/GenBank/DDBJ whole genome shotgun (WGS) entry which is preliminary data.</text>
</comment>
<dbReference type="EMBL" id="JAENIM010000029">
    <property type="protein sequence ID" value="MBK1790641.1"/>
    <property type="molecule type" value="Genomic_DNA"/>
</dbReference>
<name>A0A8J7MCN7_9BACT</name>
<keyword evidence="4" id="KW-1185">Reference proteome</keyword>
<feature type="region of interest" description="Disordered" evidence="1">
    <location>
        <begin position="42"/>
        <end position="64"/>
    </location>
</feature>
<proteinExistence type="predicted"/>
<dbReference type="Proteomes" id="UP000624703">
    <property type="component" value="Unassembled WGS sequence"/>
</dbReference>
<evidence type="ECO:0000256" key="1">
    <source>
        <dbReference type="SAM" id="MobiDB-lite"/>
    </source>
</evidence>
<gene>
    <name evidence="3" type="ORF">JIN82_05670</name>
</gene>
<dbReference type="AlphaFoldDB" id="A0A8J7MCN7"/>
<feature type="chain" id="PRO_5035285111" evidence="2">
    <location>
        <begin position="23"/>
        <end position="70"/>
    </location>
</feature>
<accession>A0A8J7MCN7</accession>
<protein>
    <submittedName>
        <fullName evidence="3">Uncharacterized protein</fullName>
    </submittedName>
</protein>
<reference evidence="3" key="1">
    <citation type="submission" date="2021-01" db="EMBL/GenBank/DDBJ databases">
        <title>Modified the classification status of verrucomicrobia.</title>
        <authorList>
            <person name="Feng X."/>
        </authorList>
    </citation>
    <scope>NUCLEOTIDE SEQUENCE</scope>
    <source>
        <strain evidence="3">_KCTC 22039</strain>
    </source>
</reference>
<feature type="signal peptide" evidence="2">
    <location>
        <begin position="1"/>
        <end position="22"/>
    </location>
</feature>
<dbReference type="RefSeq" id="WP_200310670.1">
    <property type="nucleotide sequence ID" value="NZ_JAENIM010000029.1"/>
</dbReference>
<evidence type="ECO:0000313" key="3">
    <source>
        <dbReference type="EMBL" id="MBK1790641.1"/>
    </source>
</evidence>